<dbReference type="RefSeq" id="WP_036060887.1">
    <property type="nucleotide sequence ID" value="NZ_CP011102.1"/>
</dbReference>
<accession>A0A1S7FSD4</accession>
<name>A0A1S7FSD4_9LIST</name>
<gene>
    <name evidence="1" type="ORF">UE46_04350</name>
</gene>
<organism evidence="1 2">
    <name type="scientific">Listeria weihenstephanensis</name>
    <dbReference type="NCBI Taxonomy" id="1006155"/>
    <lineage>
        <taxon>Bacteria</taxon>
        <taxon>Bacillati</taxon>
        <taxon>Bacillota</taxon>
        <taxon>Bacilli</taxon>
        <taxon>Bacillales</taxon>
        <taxon>Listeriaceae</taxon>
        <taxon>Listeria</taxon>
    </lineage>
</organism>
<dbReference type="Pfam" id="PF17261">
    <property type="entry name" value="DUF5327"/>
    <property type="match status" value="1"/>
</dbReference>
<sequence>MTVSDQALFAKMERELNLAKTASSEQAKQLHLHGLAVLIEVMRTQEVEVKQTASFSSSMEYQAMTGELPVAKPVTLGAEKVEIEDGSNGDSLLDF</sequence>
<reference evidence="2" key="1">
    <citation type="submission" date="2015-03" db="EMBL/GenBank/DDBJ databases">
        <authorList>
            <person name="Ferrari E."/>
            <person name="Walter M.C."/>
            <person name="Huptas C."/>
            <person name="Scherer S."/>
            <person name="Mueller-Herbst S."/>
        </authorList>
    </citation>
    <scope>NUCLEOTIDE SEQUENCE [LARGE SCALE GENOMIC DNA]</scope>
    <source>
        <strain evidence="2">LWP01</strain>
    </source>
</reference>
<dbReference type="KEGG" id="lwi:UE46_04350"/>
<evidence type="ECO:0000313" key="1">
    <source>
        <dbReference type="EMBL" id="AQY50334.1"/>
    </source>
</evidence>
<evidence type="ECO:0008006" key="3">
    <source>
        <dbReference type="Google" id="ProtNLM"/>
    </source>
</evidence>
<dbReference type="EMBL" id="CP011102">
    <property type="protein sequence ID" value="AQY50334.1"/>
    <property type="molecule type" value="Genomic_DNA"/>
</dbReference>
<keyword evidence="2" id="KW-1185">Reference proteome</keyword>
<dbReference type="InterPro" id="IPR035218">
    <property type="entry name" value="DUF5327"/>
</dbReference>
<protein>
    <recommendedName>
        <fullName evidence="3">YwdI family protein</fullName>
    </recommendedName>
</protein>
<dbReference type="Proteomes" id="UP000223060">
    <property type="component" value="Chromosome"/>
</dbReference>
<dbReference type="AlphaFoldDB" id="A0A1S7FSD4"/>
<evidence type="ECO:0000313" key="2">
    <source>
        <dbReference type="Proteomes" id="UP000223060"/>
    </source>
</evidence>
<proteinExistence type="predicted"/>